<keyword evidence="7" id="KW-0378">Hydrolase</keyword>
<dbReference type="GO" id="GO:0005524">
    <property type="term" value="F:ATP binding"/>
    <property type="evidence" value="ECO:0007669"/>
    <property type="project" value="UniProtKB-KW"/>
</dbReference>
<dbReference type="SUPFAM" id="SSF55785">
    <property type="entry name" value="PYP-like sensor domain (PAS domain)"/>
    <property type="match status" value="2"/>
</dbReference>
<evidence type="ECO:0000256" key="1">
    <source>
        <dbReference type="ARBA" id="ARBA00013081"/>
    </source>
</evidence>
<dbReference type="Gene3D" id="3.30.450.40">
    <property type="match status" value="1"/>
</dbReference>
<name>A0A2X0IKE0_9ACTN</name>
<dbReference type="InterPro" id="IPR013656">
    <property type="entry name" value="PAS_4"/>
</dbReference>
<dbReference type="EC" id="3.1.3.16" evidence="1"/>
<dbReference type="GO" id="GO:0016301">
    <property type="term" value="F:kinase activity"/>
    <property type="evidence" value="ECO:0007669"/>
    <property type="project" value="UniProtKB-KW"/>
</dbReference>
<evidence type="ECO:0000256" key="15">
    <source>
        <dbReference type="ARBA" id="ARBA00081350"/>
    </source>
</evidence>
<dbReference type="InterPro" id="IPR035965">
    <property type="entry name" value="PAS-like_dom_sf"/>
</dbReference>
<dbReference type="InterPro" id="IPR003018">
    <property type="entry name" value="GAF"/>
</dbReference>
<dbReference type="FunFam" id="3.60.40.10:FF:000005">
    <property type="entry name" value="Serine/threonine protein phosphatase"/>
    <property type="match status" value="1"/>
</dbReference>
<dbReference type="RefSeq" id="WP_111500820.1">
    <property type="nucleotide sequence ID" value="NZ_QKYN01000040.1"/>
</dbReference>
<evidence type="ECO:0000256" key="3">
    <source>
        <dbReference type="ARBA" id="ARBA00022679"/>
    </source>
</evidence>
<evidence type="ECO:0000256" key="4">
    <source>
        <dbReference type="ARBA" id="ARBA00022723"/>
    </source>
</evidence>
<keyword evidence="4" id="KW-0479">Metal-binding</keyword>
<evidence type="ECO:0000313" key="18">
    <source>
        <dbReference type="Proteomes" id="UP000248889"/>
    </source>
</evidence>
<dbReference type="Pfam" id="PF01590">
    <property type="entry name" value="GAF"/>
    <property type="match status" value="1"/>
</dbReference>
<dbReference type="Pfam" id="PF08448">
    <property type="entry name" value="PAS_4"/>
    <property type="match status" value="1"/>
</dbReference>
<comment type="catalytic activity">
    <reaction evidence="12">
        <text>O-phospho-L-seryl-[protein] + H2O = L-seryl-[protein] + phosphate</text>
        <dbReference type="Rhea" id="RHEA:20629"/>
        <dbReference type="Rhea" id="RHEA-COMP:9863"/>
        <dbReference type="Rhea" id="RHEA-COMP:11604"/>
        <dbReference type="ChEBI" id="CHEBI:15377"/>
        <dbReference type="ChEBI" id="CHEBI:29999"/>
        <dbReference type="ChEBI" id="CHEBI:43474"/>
        <dbReference type="ChEBI" id="CHEBI:83421"/>
        <dbReference type="EC" id="3.1.3.16"/>
    </reaction>
</comment>
<evidence type="ECO:0000256" key="11">
    <source>
        <dbReference type="ARBA" id="ARBA00023211"/>
    </source>
</evidence>
<dbReference type="InterPro" id="IPR052016">
    <property type="entry name" value="Bact_Sigma-Reg"/>
</dbReference>
<dbReference type="FunFam" id="3.30.450.40:FF:000035">
    <property type="entry name" value="PAS sensor protein"/>
    <property type="match status" value="1"/>
</dbReference>
<evidence type="ECO:0000256" key="7">
    <source>
        <dbReference type="ARBA" id="ARBA00022801"/>
    </source>
</evidence>
<comment type="function">
    <text evidence="13">Primarily acts as an independent SigF regulator that is sensitive to the osmosensory signal, mediating the cross talk of PknD with the SigF regulon. Possesses both phosphatase and kinase activities. The kinase domain functions as a classic anti-sigma factor-like kinase to phosphorylate the anti-anti-sigma factor domain at the canonical regulatory site, and the phosphatase domain antagonizes this activity.</text>
</comment>
<dbReference type="Pfam" id="PF00989">
    <property type="entry name" value="PAS"/>
    <property type="match status" value="1"/>
</dbReference>
<evidence type="ECO:0000256" key="6">
    <source>
        <dbReference type="ARBA" id="ARBA00022777"/>
    </source>
</evidence>
<keyword evidence="9" id="KW-0460">Magnesium</keyword>
<evidence type="ECO:0000256" key="13">
    <source>
        <dbReference type="ARBA" id="ARBA00056274"/>
    </source>
</evidence>
<dbReference type="SMART" id="SM00065">
    <property type="entry name" value="GAF"/>
    <property type="match status" value="1"/>
</dbReference>
<evidence type="ECO:0000256" key="10">
    <source>
        <dbReference type="ARBA" id="ARBA00022912"/>
    </source>
</evidence>
<evidence type="ECO:0000256" key="8">
    <source>
        <dbReference type="ARBA" id="ARBA00022840"/>
    </source>
</evidence>
<keyword evidence="3" id="KW-0808">Transferase</keyword>
<dbReference type="SUPFAM" id="SSF81606">
    <property type="entry name" value="PP2C-like"/>
    <property type="match status" value="1"/>
</dbReference>
<proteinExistence type="predicted"/>
<accession>A0A2X0IKE0</accession>
<dbReference type="EMBL" id="QKYN01000040">
    <property type="protein sequence ID" value="RAG85552.1"/>
    <property type="molecule type" value="Genomic_DNA"/>
</dbReference>
<keyword evidence="2" id="KW-0597">Phosphoprotein</keyword>
<dbReference type="GO" id="GO:0006355">
    <property type="term" value="P:regulation of DNA-templated transcription"/>
    <property type="evidence" value="ECO:0007669"/>
    <property type="project" value="InterPro"/>
</dbReference>
<evidence type="ECO:0000256" key="2">
    <source>
        <dbReference type="ARBA" id="ARBA00022553"/>
    </source>
</evidence>
<gene>
    <name evidence="17" type="ORF">DN069_11495</name>
</gene>
<evidence type="ECO:0000313" key="17">
    <source>
        <dbReference type="EMBL" id="RAG85552.1"/>
    </source>
</evidence>
<dbReference type="SMART" id="SM00091">
    <property type="entry name" value="PAS"/>
    <property type="match status" value="2"/>
</dbReference>
<dbReference type="PANTHER" id="PTHR43156:SF2">
    <property type="entry name" value="STAGE II SPORULATION PROTEIN E"/>
    <property type="match status" value="1"/>
</dbReference>
<dbReference type="AlphaFoldDB" id="A0A2X0IKE0"/>
<dbReference type="Proteomes" id="UP000248889">
    <property type="component" value="Unassembled WGS sequence"/>
</dbReference>
<dbReference type="SUPFAM" id="SSF55781">
    <property type="entry name" value="GAF domain-like"/>
    <property type="match status" value="1"/>
</dbReference>
<dbReference type="GO" id="GO:0046872">
    <property type="term" value="F:metal ion binding"/>
    <property type="evidence" value="ECO:0007669"/>
    <property type="project" value="UniProtKB-KW"/>
</dbReference>
<dbReference type="PROSITE" id="PS50112">
    <property type="entry name" value="PAS"/>
    <property type="match status" value="2"/>
</dbReference>
<dbReference type="Pfam" id="PF07228">
    <property type="entry name" value="SpoIIE"/>
    <property type="match status" value="1"/>
</dbReference>
<dbReference type="CDD" id="cd00130">
    <property type="entry name" value="PAS"/>
    <property type="match status" value="2"/>
</dbReference>
<dbReference type="PANTHER" id="PTHR43156">
    <property type="entry name" value="STAGE II SPORULATION PROTEIN E-RELATED"/>
    <property type="match status" value="1"/>
</dbReference>
<keyword evidence="18" id="KW-1185">Reference proteome</keyword>
<sequence>MSASDADLSGRDPEPIGPSLPGGLLDLLGVAAALLDGEGRIVLWSPQARELFGWSADEALGRYAAKLLVAEENVPLILELFAKVMASGDSWAGVFPIRHKDGSTRLVEFRNMRLRDKDGARYALGIAADESVVRGVERDLALSARLVTQSPIGLAVLDTDLRYVLVNPALEHINGIPARLHLGRTVAEVLPFLDAEAIQAVMREVLSTGTPLLEQFTTGSTPADPGAEHAWLVSYYRLDAAGGRVIGVALSIVDVTEQHRADQRAAQARRRLALIARASARIGTTLDLGRTARELADTVVPDLADMTAIDILDAVLQARSAHLTPTGPADFRALAVKAAYPTEAAGAADPVGEISRYAADRLVTRSATTGRPVHIPHVRPGDLARIARDEQAAAALARAGVHSYLAVPLTARGEVLGVLDMVRARNPVPFDADDVLLAEELAARAAVCIDNARWYQTQRDAATALQRHLLPQIPPHVPGLNLASRYQPAGAPGHAGGDWFDVIPLGAGATALVVGDVMGHDINAAATMGQLRTAGRTMARLGLEPAEILRQLDQLTEELEETIATCVCVLHEPVSGRCRIALAGHPPPVLHRPDRPAILLDLPPGAPLGAAAHVPLTTTGVDLPAGARLFLYTDGLVEQREQAIDVGLNALLDQLTGPWLPLDEVCDKLLAVLPGRKGDDDVALLVAEAEPRQGPHQVQQW</sequence>
<evidence type="ECO:0000256" key="5">
    <source>
        <dbReference type="ARBA" id="ARBA00022741"/>
    </source>
</evidence>
<dbReference type="SMART" id="SM00331">
    <property type="entry name" value="PP2C_SIG"/>
    <property type="match status" value="1"/>
</dbReference>
<keyword evidence="10" id="KW-0904">Protein phosphatase</keyword>
<keyword evidence="8" id="KW-0067">ATP-binding</keyword>
<dbReference type="Gene3D" id="3.60.40.10">
    <property type="entry name" value="PPM-type phosphatase domain"/>
    <property type="match status" value="1"/>
</dbReference>
<keyword evidence="11" id="KW-0464">Manganese</keyword>
<dbReference type="InterPro" id="IPR029016">
    <property type="entry name" value="GAF-like_dom_sf"/>
</dbReference>
<dbReference type="InterPro" id="IPR036457">
    <property type="entry name" value="PPM-type-like_dom_sf"/>
</dbReference>
<keyword evidence="5" id="KW-0547">Nucleotide-binding</keyword>
<feature type="domain" description="PAS" evidence="16">
    <location>
        <begin position="24"/>
        <end position="88"/>
    </location>
</feature>
<feature type="domain" description="PAS" evidence="16">
    <location>
        <begin position="139"/>
        <end position="209"/>
    </location>
</feature>
<protein>
    <recommendedName>
        <fullName evidence="1">protein-serine/threonine phosphatase</fullName>
        <ecNumber evidence="1">3.1.3.16</ecNumber>
    </recommendedName>
    <alternativeName>
        <fullName evidence="15">Protein-serine/threonine phosphatase</fullName>
    </alternativeName>
    <alternativeName>
        <fullName evidence="14">Serine/threonine-protein kinase</fullName>
    </alternativeName>
</protein>
<evidence type="ECO:0000256" key="9">
    <source>
        <dbReference type="ARBA" id="ARBA00022842"/>
    </source>
</evidence>
<dbReference type="InterPro" id="IPR013767">
    <property type="entry name" value="PAS_fold"/>
</dbReference>
<dbReference type="NCBIfam" id="TIGR00229">
    <property type="entry name" value="sensory_box"/>
    <property type="match status" value="2"/>
</dbReference>
<dbReference type="Gene3D" id="3.30.450.20">
    <property type="entry name" value="PAS domain"/>
    <property type="match status" value="2"/>
</dbReference>
<dbReference type="InterPro" id="IPR000014">
    <property type="entry name" value="PAS"/>
</dbReference>
<organism evidence="17 18">
    <name type="scientific">Streptacidiphilus pinicola</name>
    <dbReference type="NCBI Taxonomy" id="2219663"/>
    <lineage>
        <taxon>Bacteria</taxon>
        <taxon>Bacillati</taxon>
        <taxon>Actinomycetota</taxon>
        <taxon>Actinomycetes</taxon>
        <taxon>Kitasatosporales</taxon>
        <taxon>Streptomycetaceae</taxon>
        <taxon>Streptacidiphilus</taxon>
    </lineage>
</organism>
<reference evidence="17 18" key="1">
    <citation type="submission" date="2018-06" db="EMBL/GenBank/DDBJ databases">
        <title>Streptacidiphilus pinicola sp. nov., isolated from pine grove soil.</title>
        <authorList>
            <person name="Roh S.G."/>
            <person name="Park S."/>
            <person name="Kim M.-K."/>
            <person name="Yun B.-R."/>
            <person name="Park J."/>
            <person name="Kim M.J."/>
            <person name="Kim Y.S."/>
            <person name="Kim S.B."/>
        </authorList>
    </citation>
    <scope>NUCLEOTIDE SEQUENCE [LARGE SCALE GENOMIC DNA]</scope>
    <source>
        <strain evidence="17 18">MMS16-CNU450</strain>
    </source>
</reference>
<evidence type="ECO:0000256" key="14">
    <source>
        <dbReference type="ARBA" id="ARBA00075117"/>
    </source>
</evidence>
<dbReference type="GO" id="GO:0004722">
    <property type="term" value="F:protein serine/threonine phosphatase activity"/>
    <property type="evidence" value="ECO:0007669"/>
    <property type="project" value="UniProtKB-EC"/>
</dbReference>
<dbReference type="InterPro" id="IPR001932">
    <property type="entry name" value="PPM-type_phosphatase-like_dom"/>
</dbReference>
<dbReference type="FunFam" id="3.30.450.20:FF:000120">
    <property type="entry name" value="PAS domain S-box protein"/>
    <property type="match status" value="1"/>
</dbReference>
<dbReference type="OrthoDB" id="118142at2"/>
<keyword evidence="6" id="KW-0418">Kinase</keyword>
<evidence type="ECO:0000259" key="16">
    <source>
        <dbReference type="PROSITE" id="PS50112"/>
    </source>
</evidence>
<evidence type="ECO:0000256" key="12">
    <source>
        <dbReference type="ARBA" id="ARBA00047761"/>
    </source>
</evidence>
<comment type="caution">
    <text evidence="17">The sequence shown here is derived from an EMBL/GenBank/DDBJ whole genome shotgun (WGS) entry which is preliminary data.</text>
</comment>